<dbReference type="EMBL" id="KZ825880">
    <property type="protein sequence ID" value="PYH94018.1"/>
    <property type="molecule type" value="Genomic_DNA"/>
</dbReference>
<keyword evidence="3" id="KW-1185">Reference proteome</keyword>
<evidence type="ECO:0000313" key="3">
    <source>
        <dbReference type="Proteomes" id="UP000247810"/>
    </source>
</evidence>
<gene>
    <name evidence="2" type="ORF">BO71DRAFT_450308</name>
</gene>
<evidence type="ECO:0000259" key="1">
    <source>
        <dbReference type="Pfam" id="PF18566"/>
    </source>
</evidence>
<reference evidence="2 3" key="1">
    <citation type="submission" date="2018-02" db="EMBL/GenBank/DDBJ databases">
        <title>The genomes of Aspergillus section Nigri reveals drivers in fungal speciation.</title>
        <authorList>
            <consortium name="DOE Joint Genome Institute"/>
            <person name="Vesth T.C."/>
            <person name="Nybo J."/>
            <person name="Theobald S."/>
            <person name="Brandl J."/>
            <person name="Frisvad J.C."/>
            <person name="Nielsen K.F."/>
            <person name="Lyhne E.K."/>
            <person name="Kogle M.E."/>
            <person name="Kuo A."/>
            <person name="Riley R."/>
            <person name="Clum A."/>
            <person name="Nolan M."/>
            <person name="Lipzen A."/>
            <person name="Salamov A."/>
            <person name="Henrissat B."/>
            <person name="Wiebenga A."/>
            <person name="De vries R.P."/>
            <person name="Grigoriev I.V."/>
            <person name="Mortensen U.H."/>
            <person name="Andersen M.R."/>
            <person name="Baker S.E."/>
        </authorList>
    </citation>
    <scope>NUCLEOTIDE SEQUENCE [LARGE SCALE GENOMIC DNA]</scope>
    <source>
        <strain evidence="2 3">CBS 707.79</strain>
    </source>
</reference>
<name>A0A319E0K1_9EURO</name>
<proteinExistence type="predicted"/>
<evidence type="ECO:0000313" key="2">
    <source>
        <dbReference type="EMBL" id="PYH94018.1"/>
    </source>
</evidence>
<dbReference type="Pfam" id="PF18566">
    <property type="entry name" value="Ldi"/>
    <property type="match status" value="1"/>
</dbReference>
<organism evidence="2 3">
    <name type="scientific">Aspergillus ellipticus CBS 707.79</name>
    <dbReference type="NCBI Taxonomy" id="1448320"/>
    <lineage>
        <taxon>Eukaryota</taxon>
        <taxon>Fungi</taxon>
        <taxon>Dikarya</taxon>
        <taxon>Ascomycota</taxon>
        <taxon>Pezizomycotina</taxon>
        <taxon>Eurotiomycetes</taxon>
        <taxon>Eurotiomycetidae</taxon>
        <taxon>Eurotiales</taxon>
        <taxon>Aspergillaceae</taxon>
        <taxon>Aspergillus</taxon>
        <taxon>Aspergillus subgen. Circumdati</taxon>
    </lineage>
</organism>
<dbReference type="AlphaFoldDB" id="A0A319E0K1"/>
<dbReference type="OrthoDB" id="9979195at2759"/>
<dbReference type="VEuPathDB" id="FungiDB:BO71DRAFT_450308"/>
<protein>
    <recommendedName>
        <fullName evidence="1">Linalool dehydratase/isomerase domain-containing protein</fullName>
    </recommendedName>
</protein>
<sequence>MSSSQTTAIQLPLDLSKYPKLSAQQAGHLRHFYNLSSAIDGNWPHMGSQEPGQEFLDGYRYQLATMVYAAGVTHYHRMPAMGGLFKPLIRQLIHKMLRREVWGYWYLTSQSGRLVDPDLKELRKPWADPIFERQDSLKFHWDPLFWGMGPETFSYDNNGLQKAILAEMERNKWVGVCCEPNLVFIACNQFPIIAMHYNDVRHGTDVANGVLEKYKAALEAKKMISRDDLFQDWVAVKQGYTATPRSAGLTGWSAAFMNTWNSDLVRAGFANQSRGYITNINGHVELQHPMIANEYRSLIAEHKYSPEEALRKAREYYKEHRKTITFPYNEPTLGYIVKWLSELGKYEELNGILQYADARLQPTWENGGLYYLRNDVAADDEGHWTHVDPFSGNAAIGYARLNVEDGQKKMWDRPWTKDSLKTQPWVDGLDLSQGVDCLRGVWDDQANAMIITVREWAGRGSQLKLEIKNLPTGNWSLYRGDNTPATHEVSSEQAAVPVEVSLKAGEEVDVVITRST</sequence>
<dbReference type="Proteomes" id="UP000247810">
    <property type="component" value="Unassembled WGS sequence"/>
</dbReference>
<accession>A0A319E0K1</accession>
<dbReference type="InterPro" id="IPR041411">
    <property type="entry name" value="Ldi"/>
</dbReference>
<feature type="domain" description="Linalool dehydratase/isomerase" evidence="1">
    <location>
        <begin position="131"/>
        <end position="375"/>
    </location>
</feature>
<dbReference type="STRING" id="1448320.A0A319E0K1"/>